<dbReference type="Gene3D" id="4.10.280.10">
    <property type="entry name" value="Helix-loop-helix DNA-binding domain"/>
    <property type="match status" value="1"/>
</dbReference>
<dbReference type="InterPro" id="IPR045239">
    <property type="entry name" value="bHLH95_bHLH"/>
</dbReference>
<protein>
    <recommendedName>
        <fullName evidence="6">BHLH domain-containing protein</fullName>
    </recommendedName>
</protein>
<dbReference type="Proteomes" id="UP000886520">
    <property type="component" value="Chromosome 3"/>
</dbReference>
<gene>
    <name evidence="7" type="ORF">GOP47_0003254</name>
</gene>
<comment type="subcellular location">
    <subcellularLocation>
        <location evidence="1">Nucleus</location>
    </subcellularLocation>
</comment>
<dbReference type="GO" id="GO:0000978">
    <property type="term" value="F:RNA polymerase II cis-regulatory region sequence-specific DNA binding"/>
    <property type="evidence" value="ECO:0007669"/>
    <property type="project" value="TreeGrafter"/>
</dbReference>
<keyword evidence="8" id="KW-1185">Reference proteome</keyword>
<dbReference type="SMART" id="SM00353">
    <property type="entry name" value="HLH"/>
    <property type="match status" value="1"/>
</dbReference>
<keyword evidence="4" id="KW-0539">Nucleus</keyword>
<evidence type="ECO:0000256" key="4">
    <source>
        <dbReference type="ARBA" id="ARBA00023242"/>
    </source>
</evidence>
<feature type="domain" description="BHLH" evidence="6">
    <location>
        <begin position="270"/>
        <end position="319"/>
    </location>
</feature>
<dbReference type="PROSITE" id="PS50888">
    <property type="entry name" value="BHLH"/>
    <property type="match status" value="1"/>
</dbReference>
<dbReference type="InterPro" id="IPR045843">
    <property type="entry name" value="IND-like"/>
</dbReference>
<keyword evidence="3" id="KW-0804">Transcription</keyword>
<evidence type="ECO:0000256" key="1">
    <source>
        <dbReference type="ARBA" id="ARBA00004123"/>
    </source>
</evidence>
<dbReference type="PANTHER" id="PTHR16223">
    <property type="entry name" value="TRANSCRIPTION FACTOR BHLH83-RELATED"/>
    <property type="match status" value="1"/>
</dbReference>
<evidence type="ECO:0000313" key="8">
    <source>
        <dbReference type="Proteomes" id="UP000886520"/>
    </source>
</evidence>
<name>A0A9D4VD68_ADICA</name>
<evidence type="ECO:0000256" key="2">
    <source>
        <dbReference type="ARBA" id="ARBA00023015"/>
    </source>
</evidence>
<dbReference type="SUPFAM" id="SSF47459">
    <property type="entry name" value="HLH, helix-loop-helix DNA-binding domain"/>
    <property type="match status" value="1"/>
</dbReference>
<dbReference type="GO" id="GO:0046983">
    <property type="term" value="F:protein dimerization activity"/>
    <property type="evidence" value="ECO:0007669"/>
    <property type="project" value="InterPro"/>
</dbReference>
<evidence type="ECO:0000313" key="7">
    <source>
        <dbReference type="EMBL" id="KAI5083511.1"/>
    </source>
</evidence>
<dbReference type="OrthoDB" id="1921672at2759"/>
<dbReference type="GO" id="GO:0005634">
    <property type="term" value="C:nucleus"/>
    <property type="evidence" value="ECO:0007669"/>
    <property type="project" value="UniProtKB-SubCell"/>
</dbReference>
<dbReference type="GO" id="GO:0000981">
    <property type="term" value="F:DNA-binding transcription factor activity, RNA polymerase II-specific"/>
    <property type="evidence" value="ECO:0007669"/>
    <property type="project" value="TreeGrafter"/>
</dbReference>
<dbReference type="InterPro" id="IPR011598">
    <property type="entry name" value="bHLH_dom"/>
</dbReference>
<feature type="region of interest" description="Disordered" evidence="5">
    <location>
        <begin position="242"/>
        <end position="277"/>
    </location>
</feature>
<dbReference type="AlphaFoldDB" id="A0A9D4VD68"/>
<evidence type="ECO:0000256" key="3">
    <source>
        <dbReference type="ARBA" id="ARBA00023163"/>
    </source>
</evidence>
<dbReference type="InterPro" id="IPR036638">
    <property type="entry name" value="HLH_DNA-bd_sf"/>
</dbReference>
<dbReference type="EMBL" id="JABFUD020000002">
    <property type="protein sequence ID" value="KAI5083511.1"/>
    <property type="molecule type" value="Genomic_DNA"/>
</dbReference>
<dbReference type="CDD" id="cd11393">
    <property type="entry name" value="bHLH_AtbHLH_like"/>
    <property type="match status" value="1"/>
</dbReference>
<accession>A0A9D4VD68</accession>
<reference evidence="7" key="1">
    <citation type="submission" date="2021-01" db="EMBL/GenBank/DDBJ databases">
        <title>Adiantum capillus-veneris genome.</title>
        <authorList>
            <person name="Fang Y."/>
            <person name="Liao Q."/>
        </authorList>
    </citation>
    <scope>NUCLEOTIDE SEQUENCE</scope>
    <source>
        <strain evidence="7">H3</strain>
        <tissue evidence="7">Leaf</tissue>
    </source>
</reference>
<evidence type="ECO:0000259" key="6">
    <source>
        <dbReference type="PROSITE" id="PS50888"/>
    </source>
</evidence>
<organism evidence="7 8">
    <name type="scientific">Adiantum capillus-veneris</name>
    <name type="common">Maidenhair fern</name>
    <dbReference type="NCBI Taxonomy" id="13818"/>
    <lineage>
        <taxon>Eukaryota</taxon>
        <taxon>Viridiplantae</taxon>
        <taxon>Streptophyta</taxon>
        <taxon>Embryophyta</taxon>
        <taxon>Tracheophyta</taxon>
        <taxon>Polypodiopsida</taxon>
        <taxon>Polypodiidae</taxon>
        <taxon>Polypodiales</taxon>
        <taxon>Pteridineae</taxon>
        <taxon>Pteridaceae</taxon>
        <taxon>Vittarioideae</taxon>
        <taxon>Adiantum</taxon>
    </lineage>
</organism>
<sequence>MAAMDELTDGSMAASWPDVGKLHCNRNQLPMSTSAMHTLAHQGLFEHQSVLFKSGIPGCSGSSVEKQGLTTEEFTSSSLLGANYSTVQHYQSESSPLAAHLKRDLRIESVDSCMRQTQTNGLIQPLHEFPEVPRDMLQKLLPGSVKLPKLERSPSFGSSGSEKPPCQDISCRYLSAVPLPNGGGIFSSSFSSGVFNANPTHLSVGGHYFAKGPWIDEAHNDPLERRFHLSEQAHGRQIRSISQHSPIQSHGVAASVPGAARPRTRARRGQATDPHSIAERKRRERITNAMKELHELVPTLNKADRIAFVEDVIEYVKFLQLQTKVFIMSRLGNPGASLVAETAAQGQDGPEAAARDLQDYSLDTVEEEIAQLLEEDMGGALRSLQSKGLCMMPISLAAVMPPIHDSKQPT</sequence>
<dbReference type="Pfam" id="PF00010">
    <property type="entry name" value="HLH"/>
    <property type="match status" value="1"/>
</dbReference>
<keyword evidence="2" id="KW-0805">Transcription regulation</keyword>
<proteinExistence type="predicted"/>
<evidence type="ECO:0000256" key="5">
    <source>
        <dbReference type="SAM" id="MobiDB-lite"/>
    </source>
</evidence>
<dbReference type="PANTHER" id="PTHR16223:SF268">
    <property type="entry name" value="SPERMATOGENESIS- AND OOGENESIS-SPECIFIC BASIC HELIX-LOOP-HELIX-CONTAINING PROTEIN 2"/>
    <property type="match status" value="1"/>
</dbReference>
<comment type="caution">
    <text evidence="7">The sequence shown here is derived from an EMBL/GenBank/DDBJ whole genome shotgun (WGS) entry which is preliminary data.</text>
</comment>